<proteinExistence type="predicted"/>
<evidence type="ECO:0000259" key="1">
    <source>
        <dbReference type="Pfam" id="PF01979"/>
    </source>
</evidence>
<gene>
    <name evidence="2" type="ORF">SAMN04488242_1531</name>
</gene>
<dbReference type="InterPro" id="IPR011059">
    <property type="entry name" value="Metal-dep_hydrolase_composite"/>
</dbReference>
<dbReference type="SUPFAM" id="SSF51556">
    <property type="entry name" value="Metallo-dependent hydrolases"/>
    <property type="match status" value="1"/>
</dbReference>
<dbReference type="InterPro" id="IPR051781">
    <property type="entry name" value="Metallo-dep_Hydrolase"/>
</dbReference>
<name>A0A1G9JXS9_9ACTN</name>
<dbReference type="STRING" id="686624.SAMN04488242_1531"/>
<dbReference type="Gene3D" id="3.30.110.90">
    <property type="entry name" value="Amidohydrolase"/>
    <property type="match status" value="1"/>
</dbReference>
<keyword evidence="3" id="KW-1185">Reference proteome</keyword>
<feature type="domain" description="Amidohydrolase-related" evidence="1">
    <location>
        <begin position="51"/>
        <end position="384"/>
    </location>
</feature>
<evidence type="ECO:0000313" key="2">
    <source>
        <dbReference type="EMBL" id="SDL42407.1"/>
    </source>
</evidence>
<dbReference type="Gene3D" id="3.40.50.10910">
    <property type="entry name" value="Amidohydrolase"/>
    <property type="match status" value="1"/>
</dbReference>
<dbReference type="EMBL" id="FNGP01000002">
    <property type="protein sequence ID" value="SDL42407.1"/>
    <property type="molecule type" value="Genomic_DNA"/>
</dbReference>
<organism evidence="2 3">
    <name type="scientific">Tessaracoccus oleiagri</name>
    <dbReference type="NCBI Taxonomy" id="686624"/>
    <lineage>
        <taxon>Bacteria</taxon>
        <taxon>Bacillati</taxon>
        <taxon>Actinomycetota</taxon>
        <taxon>Actinomycetes</taxon>
        <taxon>Propionibacteriales</taxon>
        <taxon>Propionibacteriaceae</taxon>
        <taxon>Tessaracoccus</taxon>
    </lineage>
</organism>
<reference evidence="2 3" key="1">
    <citation type="submission" date="2016-10" db="EMBL/GenBank/DDBJ databases">
        <authorList>
            <person name="de Groot N.N."/>
        </authorList>
    </citation>
    <scope>NUCLEOTIDE SEQUENCE [LARGE SCALE GENOMIC DNA]</scope>
    <source>
        <strain evidence="2 3">CGMCC 1.9159</strain>
    </source>
</reference>
<accession>A0A1G9JXS9</accession>
<evidence type="ECO:0000313" key="3">
    <source>
        <dbReference type="Proteomes" id="UP000199475"/>
    </source>
</evidence>
<dbReference type="Pfam" id="PF01979">
    <property type="entry name" value="Amidohydro_1"/>
    <property type="match status" value="1"/>
</dbReference>
<dbReference type="OrthoDB" id="9776455at2"/>
<dbReference type="InterPro" id="IPR032466">
    <property type="entry name" value="Metal_Hydrolase"/>
</dbReference>
<dbReference type="PANTHER" id="PTHR43135">
    <property type="entry name" value="ALPHA-D-RIBOSE 1-METHYLPHOSPHONATE 5-TRIPHOSPHATE DIPHOSPHATASE"/>
    <property type="match status" value="1"/>
</dbReference>
<dbReference type="Gene3D" id="1.20.58.520">
    <property type="entry name" value="Amidohydrolase"/>
    <property type="match status" value="1"/>
</dbReference>
<dbReference type="AlphaFoldDB" id="A0A1G9JXS9"/>
<dbReference type="PANTHER" id="PTHR43135:SF3">
    <property type="entry name" value="ALPHA-D-RIBOSE 1-METHYLPHOSPHONATE 5-TRIPHOSPHATE DIPHOSPHATASE"/>
    <property type="match status" value="1"/>
</dbReference>
<dbReference type="GO" id="GO:0016810">
    <property type="term" value="F:hydrolase activity, acting on carbon-nitrogen (but not peptide) bonds"/>
    <property type="evidence" value="ECO:0007669"/>
    <property type="project" value="InterPro"/>
</dbReference>
<sequence length="428" mass="45293">MATSITNVRVFDGAALVNASAVRIDGPAVVAIGDPSVVRPEDEIIDGQQGTLLPGLIDAHVHLLPGASVQALSFGVTTMLDMFSKPDLLAAERAESHPQPIAGVYTSSIGATAPGGHPSMMYAPFPTIREPSDAERFVQDRLNEGARYLKIFYEGGQSIEWAMPSLTVTCVRALVESAHKAGMLVVAHAQRSVDAVEVAEAGVDVLAHAPLDPMNAKQIDTLANRGVAVISTLSIADGFPVAGGQMPLLEDPRIAERLGDRWSATIRSQGDRWVPPGMPSFLDAYSNIRQLHRAGVPILAGTDAPNPGTTHGASIHRELWHLTQAGLTPVQALRAATSATAKVFGLDDLGHVRPGSTADLVLIQGKPDIAIDSSTAIERVWRAGRHVDIERYVGSQSEEAGLNFLAAQTARVIASVTAKLSHVQKEDS</sequence>
<dbReference type="SUPFAM" id="SSF51338">
    <property type="entry name" value="Composite domain of metallo-dependent hydrolases"/>
    <property type="match status" value="1"/>
</dbReference>
<dbReference type="InterPro" id="IPR006680">
    <property type="entry name" value="Amidohydro-rel"/>
</dbReference>
<protein>
    <submittedName>
        <fullName evidence="2">Imidazolonepropionase</fullName>
    </submittedName>
</protein>
<dbReference type="Gene3D" id="2.30.40.10">
    <property type="entry name" value="Urease, subunit C, domain 1"/>
    <property type="match status" value="1"/>
</dbReference>
<dbReference type="Proteomes" id="UP000199475">
    <property type="component" value="Unassembled WGS sequence"/>
</dbReference>
<dbReference type="RefSeq" id="WP_093250579.1">
    <property type="nucleotide sequence ID" value="NZ_FNGP01000002.1"/>
</dbReference>